<evidence type="ECO:0000313" key="7">
    <source>
        <dbReference type="Proteomes" id="UP001166674"/>
    </source>
</evidence>
<dbReference type="GO" id="GO:0030295">
    <property type="term" value="F:protein kinase activator activity"/>
    <property type="evidence" value="ECO:0007669"/>
    <property type="project" value="TreeGrafter"/>
</dbReference>
<dbReference type="GO" id="GO:0043021">
    <property type="term" value="F:ribonucleoprotein complex binding"/>
    <property type="evidence" value="ECO:0007669"/>
    <property type="project" value="TreeGrafter"/>
</dbReference>
<dbReference type="Pfam" id="PF00428">
    <property type="entry name" value="Ribosomal_60s"/>
    <property type="match status" value="1"/>
</dbReference>
<feature type="region of interest" description="Disordered" evidence="5">
    <location>
        <begin position="114"/>
        <end position="137"/>
    </location>
</feature>
<accession>A0AA41SWG1</accession>
<dbReference type="PANTHER" id="PTHR45696">
    <property type="entry name" value="60S ACIDIC RIBOSOMAL PROTEIN P1"/>
    <property type="match status" value="1"/>
</dbReference>
<dbReference type="Proteomes" id="UP001166674">
    <property type="component" value="Unassembled WGS sequence"/>
</dbReference>
<evidence type="ECO:0000313" key="6">
    <source>
        <dbReference type="EMBL" id="MBZ3874112.1"/>
    </source>
</evidence>
<evidence type="ECO:0000256" key="4">
    <source>
        <dbReference type="ARBA" id="ARBA00023274"/>
    </source>
</evidence>
<protein>
    <submittedName>
        <fullName evidence="6">60S acidic ribosomal protein P1</fullName>
    </submittedName>
</protein>
<dbReference type="AlphaFoldDB" id="A0AA41SWG1"/>
<dbReference type="CDD" id="cd05831">
    <property type="entry name" value="Ribosomal_P1"/>
    <property type="match status" value="1"/>
</dbReference>
<comment type="similarity">
    <text evidence="2">Belongs to the eukaryotic ribosomal protein P1/P2 family.</text>
</comment>
<comment type="function">
    <text evidence="1">Plays an important role in the elongation step of protein synthesis.</text>
</comment>
<evidence type="ECO:0000256" key="3">
    <source>
        <dbReference type="ARBA" id="ARBA00022980"/>
    </source>
</evidence>
<reference evidence="6" key="1">
    <citation type="submission" date="2020-03" db="EMBL/GenBank/DDBJ databases">
        <title>Studies in the Genomics of Life Span.</title>
        <authorList>
            <person name="Glass D."/>
        </authorList>
    </citation>
    <scope>NUCLEOTIDE SEQUENCE</scope>
    <source>
        <strain evidence="6">SUZIE</strain>
        <tissue evidence="6">Muscle</tissue>
    </source>
</reference>
<sequence>MLRPHGGEALTSSIDQHSAWQSAPWPLFPSWPASTLSSSCMMTMLKSQRIKSVPSLKQLINVEPFLNDLFAKALANVNNGSIICNVGAGEPAPTVGAAPAGVLSLSTRASSAEVKKVEAKKEESEEFDDDMGFGLFD</sequence>
<evidence type="ECO:0000256" key="2">
    <source>
        <dbReference type="ARBA" id="ARBA00005436"/>
    </source>
</evidence>
<gene>
    <name evidence="6" type="ORF">SUZIE_126305</name>
</gene>
<keyword evidence="4" id="KW-0687">Ribonucleoprotein</keyword>
<dbReference type="Gene3D" id="1.10.10.1410">
    <property type="match status" value="1"/>
</dbReference>
<keyword evidence="7" id="KW-1185">Reference proteome</keyword>
<evidence type="ECO:0000256" key="5">
    <source>
        <dbReference type="SAM" id="MobiDB-lite"/>
    </source>
</evidence>
<dbReference type="GO" id="GO:0022625">
    <property type="term" value="C:cytosolic large ribosomal subunit"/>
    <property type="evidence" value="ECO:0007669"/>
    <property type="project" value="TreeGrafter"/>
</dbReference>
<keyword evidence="3 6" id="KW-0689">Ribosomal protein</keyword>
<proteinExistence type="inferred from homology"/>
<dbReference type="InterPro" id="IPR038716">
    <property type="entry name" value="P1/P2_N_sf"/>
</dbReference>
<organism evidence="6 7">
    <name type="scientific">Sciurus carolinensis</name>
    <name type="common">Eastern gray squirrel</name>
    <dbReference type="NCBI Taxonomy" id="30640"/>
    <lineage>
        <taxon>Eukaryota</taxon>
        <taxon>Metazoa</taxon>
        <taxon>Chordata</taxon>
        <taxon>Craniata</taxon>
        <taxon>Vertebrata</taxon>
        <taxon>Euteleostomi</taxon>
        <taxon>Mammalia</taxon>
        <taxon>Eutheria</taxon>
        <taxon>Euarchontoglires</taxon>
        <taxon>Glires</taxon>
        <taxon>Rodentia</taxon>
        <taxon>Sciuromorpha</taxon>
        <taxon>Sciuridae</taxon>
        <taxon>Sciurinae</taxon>
        <taxon>Sciurini</taxon>
        <taxon>Sciurus</taxon>
    </lineage>
</organism>
<evidence type="ECO:0000256" key="1">
    <source>
        <dbReference type="ARBA" id="ARBA00003362"/>
    </source>
</evidence>
<dbReference type="GO" id="GO:0002181">
    <property type="term" value="P:cytoplasmic translation"/>
    <property type="evidence" value="ECO:0007669"/>
    <property type="project" value="TreeGrafter"/>
</dbReference>
<dbReference type="GO" id="GO:0003735">
    <property type="term" value="F:structural constituent of ribosome"/>
    <property type="evidence" value="ECO:0007669"/>
    <property type="project" value="TreeGrafter"/>
</dbReference>
<dbReference type="PANTHER" id="PTHR45696:SF10">
    <property type="entry name" value="LARGE RIBOSOMAL SUBUNIT PROTEIN P1"/>
    <property type="match status" value="1"/>
</dbReference>
<name>A0AA41SWG1_SCICA</name>
<comment type="caution">
    <text evidence="6">The sequence shown here is derived from an EMBL/GenBank/DDBJ whole genome shotgun (WGS) entry which is preliminary data.</text>
</comment>
<dbReference type="EMBL" id="JAATJV010218400">
    <property type="protein sequence ID" value="MBZ3874112.1"/>
    <property type="molecule type" value="Genomic_DNA"/>
</dbReference>
<feature type="compositionally biased region" description="Basic and acidic residues" evidence="5">
    <location>
        <begin position="114"/>
        <end position="123"/>
    </location>
</feature>